<dbReference type="Proteomes" id="UP000596742">
    <property type="component" value="Unassembled WGS sequence"/>
</dbReference>
<dbReference type="Pfam" id="PF13764">
    <property type="entry name" value="E3_UbLigase_R4"/>
    <property type="match status" value="1"/>
</dbReference>
<dbReference type="EMBL" id="UYJE01006387">
    <property type="protein sequence ID" value="VDI45611.1"/>
    <property type="molecule type" value="Genomic_DNA"/>
</dbReference>
<keyword evidence="1" id="KW-0862">Zinc</keyword>
<keyword evidence="1" id="KW-0479">Metal-binding</keyword>
<dbReference type="GO" id="GO:0061630">
    <property type="term" value="F:ubiquitin protein ligase activity"/>
    <property type="evidence" value="ECO:0007669"/>
    <property type="project" value="UniProtKB-EC"/>
</dbReference>
<comment type="caution">
    <text evidence="3">The sequence shown here is derived from an EMBL/GenBank/DDBJ whole genome shotgun (WGS) entry which is preliminary data.</text>
</comment>
<keyword evidence="3" id="KW-0012">Acyltransferase</keyword>
<feature type="domain" description="E3 ubiquitin ligase UBR4 C-terminal" evidence="2">
    <location>
        <begin position="22"/>
        <end position="73"/>
    </location>
</feature>
<dbReference type="PROSITE" id="PS52043">
    <property type="entry name" value="UBR4_E3"/>
    <property type="match status" value="1"/>
</dbReference>
<dbReference type="InterPro" id="IPR025704">
    <property type="entry name" value="E3_Ub_ligase_UBR4_C"/>
</dbReference>
<evidence type="ECO:0000259" key="2">
    <source>
        <dbReference type="Pfam" id="PF13764"/>
    </source>
</evidence>
<keyword evidence="3" id="KW-0808">Transferase</keyword>
<dbReference type="AlphaFoldDB" id="A0A8B6F6V1"/>
<evidence type="ECO:0000313" key="3">
    <source>
        <dbReference type="EMBL" id="VDI45611.1"/>
    </source>
</evidence>
<evidence type="ECO:0000256" key="1">
    <source>
        <dbReference type="PROSITE-ProRule" id="PRU01388"/>
    </source>
</evidence>
<dbReference type="OrthoDB" id="30336at2759"/>
<gene>
    <name evidence="3" type="ORF">MGAL_10B007168</name>
</gene>
<feature type="region of interest" description="UBR4 E3 catalytic module" evidence="1">
    <location>
        <begin position="1"/>
        <end position="92"/>
    </location>
</feature>
<proteinExistence type="inferred from homology"/>
<keyword evidence="4" id="KW-1185">Reference proteome</keyword>
<sequence length="93" mass="10374">MEIEWKNMGKQGYMSGPVRKVTVPADSNWSSTLADYIRNNDKPLIESCDKVLRGYEDELLPCESVAEVMDVLGLLSDIPDSTAFMTELISSMP</sequence>
<organism evidence="3 4">
    <name type="scientific">Mytilus galloprovincialis</name>
    <name type="common">Mediterranean mussel</name>
    <dbReference type="NCBI Taxonomy" id="29158"/>
    <lineage>
        <taxon>Eukaryota</taxon>
        <taxon>Metazoa</taxon>
        <taxon>Spiralia</taxon>
        <taxon>Lophotrochozoa</taxon>
        <taxon>Mollusca</taxon>
        <taxon>Bivalvia</taxon>
        <taxon>Autobranchia</taxon>
        <taxon>Pteriomorphia</taxon>
        <taxon>Mytilida</taxon>
        <taxon>Mytiloidea</taxon>
        <taxon>Mytilidae</taxon>
        <taxon>Mytilinae</taxon>
        <taxon>Mytilus</taxon>
    </lineage>
</organism>
<accession>A0A8B6F6V1</accession>
<reference evidence="3" key="1">
    <citation type="submission" date="2018-11" db="EMBL/GenBank/DDBJ databases">
        <authorList>
            <person name="Alioto T."/>
            <person name="Alioto T."/>
        </authorList>
    </citation>
    <scope>NUCLEOTIDE SEQUENCE</scope>
</reference>
<comment type="similarity">
    <text evidence="1">Belongs to the UBR4 family.</text>
</comment>
<name>A0A8B6F6V1_MYTGA</name>
<dbReference type="EC" id="2.3.2.27" evidence="3"/>
<keyword evidence="1" id="KW-0863">Zinc-finger</keyword>
<protein>
    <submittedName>
        <fullName evidence="3">E3 ubiquitin-protein ligase UBR4</fullName>
        <ecNumber evidence="3">2.3.2.27</ecNumber>
    </submittedName>
</protein>
<evidence type="ECO:0000313" key="4">
    <source>
        <dbReference type="Proteomes" id="UP000596742"/>
    </source>
</evidence>
<dbReference type="GO" id="GO:0008270">
    <property type="term" value="F:zinc ion binding"/>
    <property type="evidence" value="ECO:0007669"/>
    <property type="project" value="UniProtKB-KW"/>
</dbReference>